<proteinExistence type="inferred from homology"/>
<evidence type="ECO:0000313" key="7">
    <source>
        <dbReference type="EMBL" id="KAL2796703.1"/>
    </source>
</evidence>
<name>A0ABR4GCD7_9EURO</name>
<keyword evidence="2" id="KW-0285">Flavoprotein</keyword>
<dbReference type="PANTHER" id="PTHR42973:SF53">
    <property type="entry name" value="FAD-BINDING PCMH-TYPE DOMAIN-CONTAINING PROTEIN-RELATED"/>
    <property type="match status" value="1"/>
</dbReference>
<accession>A0ABR4GCD7</accession>
<dbReference type="Pfam" id="PF01565">
    <property type="entry name" value="FAD_binding_4"/>
    <property type="match status" value="1"/>
</dbReference>
<dbReference type="EMBL" id="JBFTWV010000024">
    <property type="protein sequence ID" value="KAL2796703.1"/>
    <property type="molecule type" value="Genomic_DNA"/>
</dbReference>
<dbReference type="InterPro" id="IPR016166">
    <property type="entry name" value="FAD-bd_PCMH"/>
</dbReference>
<evidence type="ECO:0000256" key="1">
    <source>
        <dbReference type="ARBA" id="ARBA00005466"/>
    </source>
</evidence>
<evidence type="ECO:0000259" key="6">
    <source>
        <dbReference type="PROSITE" id="PS51387"/>
    </source>
</evidence>
<organism evidence="7 8">
    <name type="scientific">Aspergillus keveii</name>
    <dbReference type="NCBI Taxonomy" id="714993"/>
    <lineage>
        <taxon>Eukaryota</taxon>
        <taxon>Fungi</taxon>
        <taxon>Dikarya</taxon>
        <taxon>Ascomycota</taxon>
        <taxon>Pezizomycotina</taxon>
        <taxon>Eurotiomycetes</taxon>
        <taxon>Eurotiomycetidae</taxon>
        <taxon>Eurotiales</taxon>
        <taxon>Aspergillaceae</taxon>
        <taxon>Aspergillus</taxon>
        <taxon>Aspergillus subgen. Nidulantes</taxon>
    </lineage>
</organism>
<dbReference type="InterPro" id="IPR036318">
    <property type="entry name" value="FAD-bd_PCMH-like_sf"/>
</dbReference>
<protein>
    <recommendedName>
        <fullName evidence="6">FAD-binding PCMH-type domain-containing protein</fullName>
    </recommendedName>
</protein>
<dbReference type="InterPro" id="IPR016169">
    <property type="entry name" value="FAD-bd_PCMH_sub2"/>
</dbReference>
<dbReference type="PANTHER" id="PTHR42973">
    <property type="entry name" value="BINDING OXIDOREDUCTASE, PUTATIVE (AFU_ORTHOLOGUE AFUA_1G17690)-RELATED"/>
    <property type="match status" value="1"/>
</dbReference>
<feature type="chain" id="PRO_5045202183" description="FAD-binding PCMH-type domain-containing protein" evidence="5">
    <location>
        <begin position="19"/>
        <end position="501"/>
    </location>
</feature>
<gene>
    <name evidence="7" type="ORF">BJX66DRAFT_299100</name>
</gene>
<keyword evidence="5" id="KW-0732">Signal</keyword>
<comment type="similarity">
    <text evidence="1">Belongs to the oxygen-dependent FAD-linked oxidoreductase family.</text>
</comment>
<keyword evidence="8" id="KW-1185">Reference proteome</keyword>
<dbReference type="Proteomes" id="UP001610563">
    <property type="component" value="Unassembled WGS sequence"/>
</dbReference>
<comment type="caution">
    <text evidence="7">The sequence shown here is derived from an EMBL/GenBank/DDBJ whole genome shotgun (WGS) entry which is preliminary data.</text>
</comment>
<reference evidence="7 8" key="1">
    <citation type="submission" date="2024-07" db="EMBL/GenBank/DDBJ databases">
        <title>Section-level genome sequencing and comparative genomics of Aspergillus sections Usti and Cavernicolus.</title>
        <authorList>
            <consortium name="Lawrence Berkeley National Laboratory"/>
            <person name="Nybo J.L."/>
            <person name="Vesth T.C."/>
            <person name="Theobald S."/>
            <person name="Frisvad J.C."/>
            <person name="Larsen T.O."/>
            <person name="Kjaerboelling I."/>
            <person name="Rothschild-Mancinelli K."/>
            <person name="Lyhne E.K."/>
            <person name="Kogle M.E."/>
            <person name="Barry K."/>
            <person name="Clum A."/>
            <person name="Na H."/>
            <person name="Ledsgaard L."/>
            <person name="Lin J."/>
            <person name="Lipzen A."/>
            <person name="Kuo A."/>
            <person name="Riley R."/>
            <person name="Mondo S."/>
            <person name="Labutti K."/>
            <person name="Haridas S."/>
            <person name="Pangalinan J."/>
            <person name="Salamov A.A."/>
            <person name="Simmons B.A."/>
            <person name="Magnuson J.K."/>
            <person name="Chen J."/>
            <person name="Drula E."/>
            <person name="Henrissat B."/>
            <person name="Wiebenga A."/>
            <person name="Lubbers R.J."/>
            <person name="Gomes A.C."/>
            <person name="Makela M.R."/>
            <person name="Stajich J."/>
            <person name="Grigoriev I.V."/>
            <person name="Mortensen U.H."/>
            <person name="De Vries R.P."/>
            <person name="Baker S.E."/>
            <person name="Andersen M.R."/>
        </authorList>
    </citation>
    <scope>NUCLEOTIDE SEQUENCE [LARGE SCALE GENOMIC DNA]</scope>
    <source>
        <strain evidence="7 8">CBS 209.92</strain>
    </source>
</reference>
<feature type="domain" description="FAD-binding PCMH-type" evidence="6">
    <location>
        <begin position="73"/>
        <end position="243"/>
    </location>
</feature>
<evidence type="ECO:0000256" key="4">
    <source>
        <dbReference type="ARBA" id="ARBA00023002"/>
    </source>
</evidence>
<evidence type="ECO:0000256" key="3">
    <source>
        <dbReference type="ARBA" id="ARBA00022827"/>
    </source>
</evidence>
<evidence type="ECO:0000256" key="5">
    <source>
        <dbReference type="SAM" id="SignalP"/>
    </source>
</evidence>
<sequence length="501" mass="53877">MPSLFNLATIAIAILASAAPSTATTTTTTTLGSAKNVRCACKKLSASFPKRIIYPGSDEYTAQATDAYWDKRAALSPSCIVVPNTADEVATAVEAISECSAPFAVRGGGHMNVVGSNNINNGVLIALENLTTVKVNAETVEVGPGLTWYDVYTALEPHGRVAIGGRLKTIGVPGLTLIGGYHYFNNKYGFAMDNVESYDVVLGNGTQVVASRTSNRDLFWALKGGGGNNFGIVTRFVLKTYDVPQVSTTIQAFDEAAVPGFLAAVCEAAKLDKVEPVAAGMVATVTYNVTSGVTSASLLGVQEGVSNPPDQFANFSSISSFAINNVTTMKEWSGNFDTPMQMFRIQFSHRTIKADATVLTSLYEAWKDALAEIADVEGLAPTFVANVISPNAVRVGNTNGIGNIWGLKEEPMIIWQFSTSWSLARDDRRVETWSRVTTERLHALNRRKGVASEYIYMGDAGDWQDAFAGVPKANLAKLERIQRAYDPERVFTRLNTGGFKL</sequence>
<feature type="signal peptide" evidence="5">
    <location>
        <begin position="1"/>
        <end position="18"/>
    </location>
</feature>
<dbReference type="SUPFAM" id="SSF56176">
    <property type="entry name" value="FAD-binding/transporter-associated domain-like"/>
    <property type="match status" value="1"/>
</dbReference>
<keyword evidence="4" id="KW-0560">Oxidoreductase</keyword>
<evidence type="ECO:0000313" key="8">
    <source>
        <dbReference type="Proteomes" id="UP001610563"/>
    </source>
</evidence>
<dbReference type="InterPro" id="IPR050416">
    <property type="entry name" value="FAD-linked_Oxidoreductase"/>
</dbReference>
<dbReference type="InterPro" id="IPR006094">
    <property type="entry name" value="Oxid_FAD_bind_N"/>
</dbReference>
<dbReference type="PROSITE" id="PS51387">
    <property type="entry name" value="FAD_PCMH"/>
    <property type="match status" value="1"/>
</dbReference>
<dbReference type="Gene3D" id="3.30.465.10">
    <property type="match status" value="1"/>
</dbReference>
<evidence type="ECO:0000256" key="2">
    <source>
        <dbReference type="ARBA" id="ARBA00022630"/>
    </source>
</evidence>
<keyword evidence="3" id="KW-0274">FAD</keyword>